<dbReference type="RefSeq" id="WP_345677339.1">
    <property type="nucleotide sequence ID" value="NZ_BAABHS010000015.1"/>
</dbReference>
<dbReference type="Pfam" id="PF13560">
    <property type="entry name" value="HTH_31"/>
    <property type="match status" value="1"/>
</dbReference>
<comment type="caution">
    <text evidence="2">The sequence shown here is derived from an EMBL/GenBank/DDBJ whole genome shotgun (WGS) entry which is preliminary data.</text>
</comment>
<reference evidence="3" key="1">
    <citation type="journal article" date="2019" name="Int. J. Syst. Evol. Microbiol.">
        <title>The Global Catalogue of Microorganisms (GCM) 10K type strain sequencing project: providing services to taxonomists for standard genome sequencing and annotation.</title>
        <authorList>
            <consortium name="The Broad Institute Genomics Platform"/>
            <consortium name="The Broad Institute Genome Sequencing Center for Infectious Disease"/>
            <person name="Wu L."/>
            <person name="Ma J."/>
        </authorList>
    </citation>
    <scope>NUCLEOTIDE SEQUENCE [LARGE SCALE GENOMIC DNA]</scope>
    <source>
        <strain evidence="3">JCM 17986</strain>
    </source>
</reference>
<dbReference type="Proteomes" id="UP001500466">
    <property type="component" value="Unassembled WGS sequence"/>
</dbReference>
<dbReference type="PROSITE" id="PS50943">
    <property type="entry name" value="HTH_CROC1"/>
    <property type="match status" value="1"/>
</dbReference>
<dbReference type="InterPro" id="IPR010982">
    <property type="entry name" value="Lambda_DNA-bd_dom_sf"/>
</dbReference>
<dbReference type="SUPFAM" id="SSF47413">
    <property type="entry name" value="lambda repressor-like DNA-binding domains"/>
    <property type="match status" value="1"/>
</dbReference>
<evidence type="ECO:0000313" key="2">
    <source>
        <dbReference type="EMBL" id="GAA4973034.1"/>
    </source>
</evidence>
<protein>
    <submittedName>
        <fullName evidence="2">Helix-turn-helix transcriptional regulator</fullName>
    </submittedName>
</protein>
<sequence>MTETSSQPPMAWRYCGNQVKLWRTRAGVSREQLADEAGYGAETIKSMEQGRRRATVHVLTIADEMCGANGLLLAAQDYLKPEKFPARTHEFMDAEASAIAINSYQLGLIPGLLQTEEYARTLISESYPPLDDETIDERVAARMQRQEKLTQRPYARFGFVIYEAALRTLVGGPDVMKRQLRHLREVGGFRNLSIQVLRADGGTTLGLTGSVVLLETGEHEHFAYVEGPETSALYSDAETIHHLTQHHGMIQAQALNAEDSARLIAEVEEQL</sequence>
<gene>
    <name evidence="2" type="ORF">GCM10023205_44230</name>
</gene>
<organism evidence="2 3">
    <name type="scientific">Yinghuangia aomiensis</name>
    <dbReference type="NCBI Taxonomy" id="676205"/>
    <lineage>
        <taxon>Bacteria</taxon>
        <taxon>Bacillati</taxon>
        <taxon>Actinomycetota</taxon>
        <taxon>Actinomycetes</taxon>
        <taxon>Kitasatosporales</taxon>
        <taxon>Streptomycetaceae</taxon>
        <taxon>Yinghuangia</taxon>
    </lineage>
</organism>
<feature type="domain" description="HTH cro/C1-type" evidence="1">
    <location>
        <begin position="19"/>
        <end position="59"/>
    </location>
</feature>
<dbReference type="InterPro" id="IPR043917">
    <property type="entry name" value="DUF5753"/>
</dbReference>
<dbReference type="SMART" id="SM00530">
    <property type="entry name" value="HTH_XRE"/>
    <property type="match status" value="1"/>
</dbReference>
<dbReference type="InterPro" id="IPR001387">
    <property type="entry name" value="Cro/C1-type_HTH"/>
</dbReference>
<proteinExistence type="predicted"/>
<evidence type="ECO:0000313" key="3">
    <source>
        <dbReference type="Proteomes" id="UP001500466"/>
    </source>
</evidence>
<accession>A0ABP9HKB4</accession>
<keyword evidence="3" id="KW-1185">Reference proteome</keyword>
<dbReference type="EMBL" id="BAABHS010000015">
    <property type="protein sequence ID" value="GAA4973034.1"/>
    <property type="molecule type" value="Genomic_DNA"/>
</dbReference>
<dbReference type="Pfam" id="PF19054">
    <property type="entry name" value="DUF5753"/>
    <property type="match status" value="1"/>
</dbReference>
<dbReference type="CDD" id="cd00093">
    <property type="entry name" value="HTH_XRE"/>
    <property type="match status" value="1"/>
</dbReference>
<name>A0ABP9HKB4_9ACTN</name>
<evidence type="ECO:0000259" key="1">
    <source>
        <dbReference type="PROSITE" id="PS50943"/>
    </source>
</evidence>
<dbReference type="Gene3D" id="1.10.260.40">
    <property type="entry name" value="lambda repressor-like DNA-binding domains"/>
    <property type="match status" value="1"/>
</dbReference>